<evidence type="ECO:0000313" key="2">
    <source>
        <dbReference type="EMBL" id="KAK6640727.1"/>
    </source>
</evidence>
<keyword evidence="3" id="KW-1185">Reference proteome</keyword>
<feature type="region of interest" description="Disordered" evidence="1">
    <location>
        <begin position="75"/>
        <end position="102"/>
    </location>
</feature>
<reference evidence="2 3" key="1">
    <citation type="submission" date="2023-09" db="EMBL/GenBank/DDBJ databases">
        <title>Genomes of two closely related lineages of the louse Polyplax serrata with different host specificities.</title>
        <authorList>
            <person name="Martinu J."/>
            <person name="Tarabai H."/>
            <person name="Stefka J."/>
            <person name="Hypsa V."/>
        </authorList>
    </citation>
    <scope>NUCLEOTIDE SEQUENCE [LARGE SCALE GENOMIC DNA]</scope>
    <source>
        <strain evidence="2">98ZLc_SE</strain>
    </source>
</reference>
<feature type="compositionally biased region" description="Polar residues" evidence="1">
    <location>
        <begin position="91"/>
        <end position="102"/>
    </location>
</feature>
<proteinExistence type="predicted"/>
<dbReference type="Proteomes" id="UP001359485">
    <property type="component" value="Unassembled WGS sequence"/>
</dbReference>
<accession>A0ABR1BF62</accession>
<gene>
    <name evidence="2" type="ORF">RUM44_012424</name>
</gene>
<protein>
    <submittedName>
        <fullName evidence="2">Uncharacterized protein</fullName>
    </submittedName>
</protein>
<comment type="caution">
    <text evidence="2">The sequence shown here is derived from an EMBL/GenBank/DDBJ whole genome shotgun (WGS) entry which is preliminary data.</text>
</comment>
<name>A0ABR1BF62_POLSC</name>
<dbReference type="EMBL" id="JAWJWF010000001">
    <property type="protein sequence ID" value="KAK6640727.1"/>
    <property type="molecule type" value="Genomic_DNA"/>
</dbReference>
<evidence type="ECO:0000256" key="1">
    <source>
        <dbReference type="SAM" id="MobiDB-lite"/>
    </source>
</evidence>
<feature type="region of interest" description="Disordered" evidence="1">
    <location>
        <begin position="1"/>
        <end position="37"/>
    </location>
</feature>
<feature type="compositionally biased region" description="Polar residues" evidence="1">
    <location>
        <begin position="1"/>
        <end position="17"/>
    </location>
</feature>
<sequence length="102" mass="11224">MSDNSSSCYQIEGSNIGQKKLTGPNDHKDINPFGVGRKKRCPGNLALKVTPLTFLSRIEERGIRPNQTVSKVIQSGKCYSLEKKPGRKEGSTASRAHQPLQQ</sequence>
<feature type="compositionally biased region" description="Basic and acidic residues" evidence="1">
    <location>
        <begin position="80"/>
        <end position="90"/>
    </location>
</feature>
<organism evidence="2 3">
    <name type="scientific">Polyplax serrata</name>
    <name type="common">Common mouse louse</name>
    <dbReference type="NCBI Taxonomy" id="468196"/>
    <lineage>
        <taxon>Eukaryota</taxon>
        <taxon>Metazoa</taxon>
        <taxon>Ecdysozoa</taxon>
        <taxon>Arthropoda</taxon>
        <taxon>Hexapoda</taxon>
        <taxon>Insecta</taxon>
        <taxon>Pterygota</taxon>
        <taxon>Neoptera</taxon>
        <taxon>Paraneoptera</taxon>
        <taxon>Psocodea</taxon>
        <taxon>Troctomorpha</taxon>
        <taxon>Phthiraptera</taxon>
        <taxon>Anoplura</taxon>
        <taxon>Polyplacidae</taxon>
        <taxon>Polyplax</taxon>
    </lineage>
</organism>
<evidence type="ECO:0000313" key="3">
    <source>
        <dbReference type="Proteomes" id="UP001359485"/>
    </source>
</evidence>